<name>A0A080Z0U6_PHYNI</name>
<proteinExistence type="inferred from homology"/>
<dbReference type="InterPro" id="IPR033131">
    <property type="entry name" value="Pectinesterase_Asp_AS"/>
</dbReference>
<evidence type="ECO:0000256" key="10">
    <source>
        <dbReference type="PROSITE-ProRule" id="PRU10040"/>
    </source>
</evidence>
<feature type="chain" id="PRO_5005105702" description="Pectinesterase" evidence="11">
    <location>
        <begin position="21"/>
        <end position="366"/>
    </location>
</feature>
<dbReference type="GO" id="GO:0045490">
    <property type="term" value="P:pectin catabolic process"/>
    <property type="evidence" value="ECO:0007669"/>
    <property type="project" value="UniProtKB-UniRule"/>
</dbReference>
<keyword evidence="7 11" id="KW-0378">Hydrolase</keyword>
<comment type="caution">
    <text evidence="13">The sequence shown here is derived from an EMBL/GenBank/DDBJ whole genome shotgun (WGS) entry which is preliminary data.</text>
</comment>
<evidence type="ECO:0000256" key="3">
    <source>
        <dbReference type="ARBA" id="ARBA00008891"/>
    </source>
</evidence>
<dbReference type="SUPFAM" id="SSF51126">
    <property type="entry name" value="Pectin lyase-like"/>
    <property type="match status" value="1"/>
</dbReference>
<evidence type="ECO:0000259" key="12">
    <source>
        <dbReference type="Pfam" id="PF01095"/>
    </source>
</evidence>
<comment type="pathway">
    <text evidence="2 11">Glycan metabolism; pectin degradation; 2-dehydro-3-deoxy-D-gluconate from pectin: step 1/5.</text>
</comment>
<dbReference type="OrthoDB" id="2019149at2759"/>
<comment type="subcellular location">
    <subcellularLocation>
        <location evidence="1">Secreted</location>
    </subcellularLocation>
</comment>
<dbReference type="PANTHER" id="PTHR31321:SF57">
    <property type="entry name" value="PECTINESTERASE 53-RELATED"/>
    <property type="match status" value="1"/>
</dbReference>
<evidence type="ECO:0000256" key="4">
    <source>
        <dbReference type="ARBA" id="ARBA00013229"/>
    </source>
</evidence>
<dbReference type="GO" id="GO:0030599">
    <property type="term" value="F:pectinesterase activity"/>
    <property type="evidence" value="ECO:0007669"/>
    <property type="project" value="UniProtKB-UniRule"/>
</dbReference>
<evidence type="ECO:0000256" key="7">
    <source>
        <dbReference type="ARBA" id="ARBA00022801"/>
    </source>
</evidence>
<dbReference type="InterPro" id="IPR000070">
    <property type="entry name" value="Pectinesterase_cat"/>
</dbReference>
<dbReference type="InterPro" id="IPR012334">
    <property type="entry name" value="Pectin_lyas_fold"/>
</dbReference>
<gene>
    <name evidence="13" type="ORF">F444_21518</name>
</gene>
<keyword evidence="5" id="KW-0964">Secreted</keyword>
<keyword evidence="8 11" id="KW-0063">Aspartyl esterase</keyword>
<evidence type="ECO:0000256" key="9">
    <source>
        <dbReference type="ARBA" id="ARBA00047928"/>
    </source>
</evidence>
<dbReference type="InterPro" id="IPR011050">
    <property type="entry name" value="Pectin_lyase_fold/virulence"/>
</dbReference>
<evidence type="ECO:0000256" key="2">
    <source>
        <dbReference type="ARBA" id="ARBA00005184"/>
    </source>
</evidence>
<feature type="active site" evidence="10">
    <location>
        <position position="226"/>
    </location>
</feature>
<dbReference type="Gene3D" id="2.160.20.10">
    <property type="entry name" value="Single-stranded right-handed beta-helix, Pectin lyase-like"/>
    <property type="match status" value="1"/>
</dbReference>
<feature type="domain" description="Pectinesterase catalytic" evidence="12">
    <location>
        <begin position="63"/>
        <end position="339"/>
    </location>
</feature>
<comment type="catalytic activity">
    <reaction evidence="9 11">
        <text>[(1-&gt;4)-alpha-D-galacturonosyl methyl ester](n) + n H2O = [(1-&gt;4)-alpha-D-galacturonosyl](n) + n methanol + n H(+)</text>
        <dbReference type="Rhea" id="RHEA:22380"/>
        <dbReference type="Rhea" id="RHEA-COMP:14570"/>
        <dbReference type="Rhea" id="RHEA-COMP:14573"/>
        <dbReference type="ChEBI" id="CHEBI:15377"/>
        <dbReference type="ChEBI" id="CHEBI:15378"/>
        <dbReference type="ChEBI" id="CHEBI:17790"/>
        <dbReference type="ChEBI" id="CHEBI:140522"/>
        <dbReference type="ChEBI" id="CHEBI:140523"/>
        <dbReference type="EC" id="3.1.1.11"/>
    </reaction>
</comment>
<dbReference type="FunFam" id="2.160.20.10:FF:000014">
    <property type="entry name" value="Pectinesterase"/>
    <property type="match status" value="1"/>
</dbReference>
<dbReference type="UniPathway" id="UPA00545">
    <property type="reaction ID" value="UER00823"/>
</dbReference>
<dbReference type="GO" id="GO:0042545">
    <property type="term" value="P:cell wall modification"/>
    <property type="evidence" value="ECO:0007669"/>
    <property type="project" value="UniProtKB-UniRule"/>
</dbReference>
<dbReference type="PROSITE" id="PS00503">
    <property type="entry name" value="PECTINESTERASE_2"/>
    <property type="match status" value="1"/>
</dbReference>
<dbReference type="Proteomes" id="UP000028582">
    <property type="component" value="Unassembled WGS sequence"/>
</dbReference>
<accession>A0A080Z0U6</accession>
<dbReference type="Pfam" id="PF01095">
    <property type="entry name" value="Pectinesterase"/>
    <property type="match status" value="1"/>
</dbReference>
<evidence type="ECO:0000313" key="13">
    <source>
        <dbReference type="EMBL" id="ETO60257.1"/>
    </source>
</evidence>
<sequence length="366" mass="39406">MRTFMLSLAVFASLGTSALAATDDISTPSKGGVEVQKKGVSIGFSGLCSGPNAKTEPPAGAVVVDASGTYDGSYKTVAEGVANLRNSTEEQTLFVFPGVYNEQVSIPKLSGPLVLQGYTCDTTSYSANEVTLTQSKAQKDIPPEIENNRNYLTSTLGIQTSKVKVYNLNVANTAGKIEEDGQAVAVYADGVDHGFYACNFTGYQDTVCAHKGRELYAKSYISGAVDFVFGQVAMAWFESCDIESIGEGWITANGNEESTVASEYVFNNARVFGDGSTYLGRPWRPFARVVWQNSELGDIVNPEGWEAWDETSSTDDVYFKEYNNSGPGAATDKRAAFSGQLDAPVAITDILGDKYASEWWVDTDFL</sequence>
<evidence type="ECO:0000313" key="14">
    <source>
        <dbReference type="Proteomes" id="UP000028582"/>
    </source>
</evidence>
<dbReference type="GO" id="GO:0005576">
    <property type="term" value="C:extracellular region"/>
    <property type="evidence" value="ECO:0007669"/>
    <property type="project" value="UniProtKB-SubCell"/>
</dbReference>
<evidence type="ECO:0000256" key="5">
    <source>
        <dbReference type="ARBA" id="ARBA00022525"/>
    </source>
</evidence>
<reference evidence="13 14" key="1">
    <citation type="submission" date="2013-11" db="EMBL/GenBank/DDBJ databases">
        <title>The Genome Sequence of Phytophthora parasitica P1976.</title>
        <authorList>
            <consortium name="The Broad Institute Genomics Platform"/>
            <person name="Russ C."/>
            <person name="Tyler B."/>
            <person name="Panabieres F."/>
            <person name="Shan W."/>
            <person name="Tripathy S."/>
            <person name="Grunwald N."/>
            <person name="Machado M."/>
            <person name="Johnson C.S."/>
            <person name="Walker B."/>
            <person name="Young S."/>
            <person name="Zeng Q."/>
            <person name="Gargeya S."/>
            <person name="Fitzgerald M."/>
            <person name="Haas B."/>
            <person name="Abouelleil A."/>
            <person name="Allen A.W."/>
            <person name="Alvarado L."/>
            <person name="Arachchi H.M."/>
            <person name="Berlin A.M."/>
            <person name="Chapman S.B."/>
            <person name="Gainer-Dewar J."/>
            <person name="Goldberg J."/>
            <person name="Griggs A."/>
            <person name="Gujja S."/>
            <person name="Hansen M."/>
            <person name="Howarth C."/>
            <person name="Imamovic A."/>
            <person name="Ireland A."/>
            <person name="Larimer J."/>
            <person name="McCowan C."/>
            <person name="Murphy C."/>
            <person name="Pearson M."/>
            <person name="Poon T.W."/>
            <person name="Priest M."/>
            <person name="Roberts A."/>
            <person name="Saif S."/>
            <person name="Shea T."/>
            <person name="Sisk P."/>
            <person name="Sykes S."/>
            <person name="Wortman J."/>
            <person name="Nusbaum C."/>
            <person name="Birren B."/>
        </authorList>
    </citation>
    <scope>NUCLEOTIDE SEQUENCE [LARGE SCALE GENOMIC DNA]</scope>
    <source>
        <strain evidence="13 14">P1976</strain>
    </source>
</reference>
<feature type="signal peptide" evidence="11">
    <location>
        <begin position="1"/>
        <end position="20"/>
    </location>
</feature>
<dbReference type="PANTHER" id="PTHR31321">
    <property type="entry name" value="ACYL-COA THIOESTER HYDROLASE YBHC-RELATED"/>
    <property type="match status" value="1"/>
</dbReference>
<dbReference type="AlphaFoldDB" id="A0A080Z0U6"/>
<evidence type="ECO:0000256" key="11">
    <source>
        <dbReference type="RuleBase" id="RU000589"/>
    </source>
</evidence>
<protein>
    <recommendedName>
        <fullName evidence="4 11">Pectinesterase</fullName>
        <ecNumber evidence="4 11">3.1.1.11</ecNumber>
    </recommendedName>
</protein>
<dbReference type="EC" id="3.1.1.11" evidence="4 11"/>
<keyword evidence="6 11" id="KW-0732">Signal</keyword>
<organism evidence="13 14">
    <name type="scientific">Phytophthora nicotianae P1976</name>
    <dbReference type="NCBI Taxonomy" id="1317066"/>
    <lineage>
        <taxon>Eukaryota</taxon>
        <taxon>Sar</taxon>
        <taxon>Stramenopiles</taxon>
        <taxon>Oomycota</taxon>
        <taxon>Peronosporomycetes</taxon>
        <taxon>Peronosporales</taxon>
        <taxon>Peronosporaceae</taxon>
        <taxon>Phytophthora</taxon>
    </lineage>
</organism>
<dbReference type="EMBL" id="ANJA01003964">
    <property type="protein sequence ID" value="ETO60257.1"/>
    <property type="molecule type" value="Genomic_DNA"/>
</dbReference>
<evidence type="ECO:0000256" key="8">
    <source>
        <dbReference type="ARBA" id="ARBA00023085"/>
    </source>
</evidence>
<comment type="similarity">
    <text evidence="3">Belongs to the pectinesterase family.</text>
</comment>
<evidence type="ECO:0000256" key="6">
    <source>
        <dbReference type="ARBA" id="ARBA00022729"/>
    </source>
</evidence>
<evidence type="ECO:0000256" key="1">
    <source>
        <dbReference type="ARBA" id="ARBA00004613"/>
    </source>
</evidence>